<feature type="compositionally biased region" description="Acidic residues" evidence="1">
    <location>
        <begin position="441"/>
        <end position="454"/>
    </location>
</feature>
<dbReference type="InterPro" id="IPR001810">
    <property type="entry name" value="F-box_dom"/>
</dbReference>
<organism evidence="3 4">
    <name type="scientific">Oryza meyeriana var. granulata</name>
    <dbReference type="NCBI Taxonomy" id="110450"/>
    <lineage>
        <taxon>Eukaryota</taxon>
        <taxon>Viridiplantae</taxon>
        <taxon>Streptophyta</taxon>
        <taxon>Embryophyta</taxon>
        <taxon>Tracheophyta</taxon>
        <taxon>Spermatophyta</taxon>
        <taxon>Magnoliopsida</taxon>
        <taxon>Liliopsida</taxon>
        <taxon>Poales</taxon>
        <taxon>Poaceae</taxon>
        <taxon>BOP clade</taxon>
        <taxon>Oryzoideae</taxon>
        <taxon>Oryzeae</taxon>
        <taxon>Oryzinae</taxon>
        <taxon>Oryza</taxon>
        <taxon>Oryza meyeriana</taxon>
    </lineage>
</organism>
<sequence>MTDDGGDMAAIPNDLLISEVLSRLPVKSLLRFRSVCRSWHDAMADPTFVRRHLELSHAARTPSVLAVYTRTDVDPDNAAPPEDVISFHRVRLGQSSAAVVELMQEEGLECADAKLLTSHCDGLVAVLVKPGKIFVCNPATREFFALPPVLGNMRAEAAVLGFDPCNGRYVVARCFYWHYNCHTDEYTGEQFLEYHIVHEVFVLGASGSGDWETTVTPPCPIDTFMPPAYARGAFYWAANDQSDETERGLPNALLRFAIHDRKFAVVPLPPGVNFMDLDDRDTLTELDGELCYTHPATDTGFDFWILLDEDRWSLRWRVSFGHPIYAALPLSGQPHGTLTVYKFTPPGIIYRFDERNNALEEVMDVEEVYWNMVDQMGSADYDYSKQCGDDYYDCDKCGGGVDDCDQCGVGVDDDGDEVMETLGGSDDHDVEQGGDGSNYESDYDDAEELDENDDDADARAWVENGYLYHWEFRDGRWEEVQDGLALPVMKRLFTYVESLVKIN</sequence>
<dbReference type="CDD" id="cd22157">
    <property type="entry name" value="F-box_AtFBW1-like"/>
    <property type="match status" value="1"/>
</dbReference>
<dbReference type="Pfam" id="PF08268">
    <property type="entry name" value="FBA_3"/>
    <property type="match status" value="1"/>
</dbReference>
<accession>A0A6G1F4Y4</accession>
<dbReference type="EMBL" id="SPHZ02000001">
    <property type="protein sequence ID" value="KAF0931931.1"/>
    <property type="molecule type" value="Genomic_DNA"/>
</dbReference>
<dbReference type="PANTHER" id="PTHR31672:SF13">
    <property type="entry name" value="F-BOX PROTEIN CPR30-LIKE"/>
    <property type="match status" value="1"/>
</dbReference>
<dbReference type="NCBIfam" id="TIGR01640">
    <property type="entry name" value="F_box_assoc_1"/>
    <property type="match status" value="1"/>
</dbReference>
<dbReference type="AlphaFoldDB" id="A0A6G1F4Y4"/>
<feature type="region of interest" description="Disordered" evidence="1">
    <location>
        <begin position="421"/>
        <end position="454"/>
    </location>
</feature>
<dbReference type="PANTHER" id="PTHR31672">
    <property type="entry name" value="BNACNNG10540D PROTEIN"/>
    <property type="match status" value="1"/>
</dbReference>
<dbReference type="SMART" id="SM00256">
    <property type="entry name" value="FBOX"/>
    <property type="match status" value="1"/>
</dbReference>
<evidence type="ECO:0000313" key="4">
    <source>
        <dbReference type="Proteomes" id="UP000479710"/>
    </source>
</evidence>
<dbReference type="Pfam" id="PF00646">
    <property type="entry name" value="F-box"/>
    <property type="match status" value="1"/>
</dbReference>
<dbReference type="InterPro" id="IPR013187">
    <property type="entry name" value="F-box-assoc_dom_typ3"/>
</dbReference>
<dbReference type="InterPro" id="IPR017451">
    <property type="entry name" value="F-box-assoc_interact_dom"/>
</dbReference>
<dbReference type="InterPro" id="IPR036047">
    <property type="entry name" value="F-box-like_dom_sf"/>
</dbReference>
<comment type="caution">
    <text evidence="3">The sequence shown here is derived from an EMBL/GenBank/DDBJ whole genome shotgun (WGS) entry which is preliminary data.</text>
</comment>
<protein>
    <recommendedName>
        <fullName evidence="2">F-box domain-containing protein</fullName>
    </recommendedName>
</protein>
<dbReference type="Gene3D" id="1.20.1280.50">
    <property type="match status" value="1"/>
</dbReference>
<dbReference type="OrthoDB" id="654254at2759"/>
<name>A0A6G1F4Y4_9ORYZ</name>
<reference evidence="3 4" key="1">
    <citation type="submission" date="2019-11" db="EMBL/GenBank/DDBJ databases">
        <title>Whole genome sequence of Oryza granulata.</title>
        <authorList>
            <person name="Li W."/>
        </authorList>
    </citation>
    <scope>NUCLEOTIDE SEQUENCE [LARGE SCALE GENOMIC DNA]</scope>
    <source>
        <strain evidence="4">cv. Menghai</strain>
        <tissue evidence="3">Leaf</tissue>
    </source>
</reference>
<dbReference type="InterPro" id="IPR050796">
    <property type="entry name" value="SCF_F-box_component"/>
</dbReference>
<dbReference type="SUPFAM" id="SSF81383">
    <property type="entry name" value="F-box domain"/>
    <property type="match status" value="1"/>
</dbReference>
<evidence type="ECO:0000256" key="1">
    <source>
        <dbReference type="SAM" id="MobiDB-lite"/>
    </source>
</evidence>
<gene>
    <name evidence="3" type="ORF">E2562_007115</name>
</gene>
<evidence type="ECO:0000259" key="2">
    <source>
        <dbReference type="SMART" id="SM00256"/>
    </source>
</evidence>
<dbReference type="Proteomes" id="UP000479710">
    <property type="component" value="Unassembled WGS sequence"/>
</dbReference>
<evidence type="ECO:0000313" key="3">
    <source>
        <dbReference type="EMBL" id="KAF0931931.1"/>
    </source>
</evidence>
<feature type="domain" description="F-box" evidence="2">
    <location>
        <begin position="11"/>
        <end position="52"/>
    </location>
</feature>
<keyword evidence="4" id="KW-1185">Reference proteome</keyword>
<proteinExistence type="predicted"/>